<organism evidence="13 14">
    <name type="scientific">Alkalibacter rhizosphaerae</name>
    <dbReference type="NCBI Taxonomy" id="2815577"/>
    <lineage>
        <taxon>Bacteria</taxon>
        <taxon>Bacillati</taxon>
        <taxon>Bacillota</taxon>
        <taxon>Clostridia</taxon>
        <taxon>Eubacteriales</taxon>
        <taxon>Eubacteriaceae</taxon>
        <taxon>Alkalibacter</taxon>
    </lineage>
</organism>
<keyword evidence="5 9" id="KW-0028">Amino-acid biosynthesis</keyword>
<dbReference type="NCBIfam" id="TIGR00118">
    <property type="entry name" value="acolac_lg"/>
    <property type="match status" value="1"/>
</dbReference>
<dbReference type="InterPro" id="IPR029035">
    <property type="entry name" value="DHS-like_NAD/FAD-binding_dom"/>
</dbReference>
<dbReference type="InterPro" id="IPR000399">
    <property type="entry name" value="TPP-bd_CS"/>
</dbReference>
<dbReference type="RefSeq" id="WP_207299699.1">
    <property type="nucleotide sequence ID" value="NZ_CP071444.1"/>
</dbReference>
<evidence type="ECO:0000259" key="12">
    <source>
        <dbReference type="Pfam" id="PF02776"/>
    </source>
</evidence>
<dbReference type="PANTHER" id="PTHR18968:SF13">
    <property type="entry name" value="ACETOLACTATE SYNTHASE CATALYTIC SUBUNIT, MITOCHONDRIAL"/>
    <property type="match status" value="1"/>
</dbReference>
<comment type="cofactor">
    <cofactor evidence="9">
        <name>Mg(2+)</name>
        <dbReference type="ChEBI" id="CHEBI:18420"/>
    </cofactor>
    <text evidence="9">Binds 1 Mg(2+) ion per subunit.</text>
</comment>
<dbReference type="GO" id="GO:0009097">
    <property type="term" value="P:isoleucine biosynthetic process"/>
    <property type="evidence" value="ECO:0007669"/>
    <property type="project" value="TreeGrafter"/>
</dbReference>
<dbReference type="GO" id="GO:0005948">
    <property type="term" value="C:acetolactate synthase complex"/>
    <property type="evidence" value="ECO:0007669"/>
    <property type="project" value="TreeGrafter"/>
</dbReference>
<evidence type="ECO:0000256" key="7">
    <source>
        <dbReference type="ARBA" id="ARBA00023304"/>
    </source>
</evidence>
<evidence type="ECO:0000256" key="8">
    <source>
        <dbReference type="ARBA" id="ARBA00048670"/>
    </source>
</evidence>
<dbReference type="GO" id="GO:0030976">
    <property type="term" value="F:thiamine pyrophosphate binding"/>
    <property type="evidence" value="ECO:0007669"/>
    <property type="project" value="UniProtKB-UniRule"/>
</dbReference>
<comment type="similarity">
    <text evidence="3 9">Belongs to the TPP enzyme family.</text>
</comment>
<dbReference type="EC" id="2.2.1.6" evidence="4 9"/>
<evidence type="ECO:0000256" key="5">
    <source>
        <dbReference type="ARBA" id="ARBA00022605"/>
    </source>
</evidence>
<dbReference type="InterPro" id="IPR029061">
    <property type="entry name" value="THDP-binding"/>
</dbReference>
<evidence type="ECO:0000256" key="6">
    <source>
        <dbReference type="ARBA" id="ARBA00023052"/>
    </source>
</evidence>
<evidence type="ECO:0000313" key="14">
    <source>
        <dbReference type="Proteomes" id="UP000663499"/>
    </source>
</evidence>
<comment type="pathway">
    <text evidence="1 9">Amino-acid biosynthesis; L-isoleucine biosynthesis; L-isoleucine from 2-oxobutanoate: step 1/4.</text>
</comment>
<dbReference type="FunFam" id="3.40.50.1220:FF:000008">
    <property type="entry name" value="Acetolactate synthase"/>
    <property type="match status" value="1"/>
</dbReference>
<feature type="domain" description="Thiamine pyrophosphate enzyme TPP-binding" evidence="11">
    <location>
        <begin position="383"/>
        <end position="532"/>
    </location>
</feature>
<dbReference type="AlphaFoldDB" id="A0A974XEH0"/>
<dbReference type="SUPFAM" id="SSF52467">
    <property type="entry name" value="DHS-like NAD/FAD-binding domain"/>
    <property type="match status" value="1"/>
</dbReference>
<dbReference type="Gene3D" id="3.40.50.1220">
    <property type="entry name" value="TPP-binding domain"/>
    <property type="match status" value="1"/>
</dbReference>
<dbReference type="PROSITE" id="PS00187">
    <property type="entry name" value="TPP_ENZYMES"/>
    <property type="match status" value="1"/>
</dbReference>
<evidence type="ECO:0000256" key="1">
    <source>
        <dbReference type="ARBA" id="ARBA00004974"/>
    </source>
</evidence>
<dbReference type="Pfam" id="PF02775">
    <property type="entry name" value="TPP_enzyme_C"/>
    <property type="match status" value="1"/>
</dbReference>
<dbReference type="CDD" id="cd07035">
    <property type="entry name" value="TPP_PYR_POX_like"/>
    <property type="match status" value="1"/>
</dbReference>
<dbReference type="InterPro" id="IPR012001">
    <property type="entry name" value="Thiamin_PyroP_enz_TPP-bd_dom"/>
</dbReference>
<accession>A0A974XEH0</accession>
<feature type="domain" description="Thiamine pyrophosphate enzyme N-terminal TPP-binding" evidence="12">
    <location>
        <begin position="1"/>
        <end position="113"/>
    </location>
</feature>
<dbReference type="EMBL" id="CP071444">
    <property type="protein sequence ID" value="QSX08357.1"/>
    <property type="molecule type" value="Genomic_DNA"/>
</dbReference>
<evidence type="ECO:0000256" key="2">
    <source>
        <dbReference type="ARBA" id="ARBA00005025"/>
    </source>
</evidence>
<dbReference type="PANTHER" id="PTHR18968">
    <property type="entry name" value="THIAMINE PYROPHOSPHATE ENZYMES"/>
    <property type="match status" value="1"/>
</dbReference>
<name>A0A974XEH0_9FIRM</name>
<dbReference type="Pfam" id="PF02776">
    <property type="entry name" value="TPP_enzyme_N"/>
    <property type="match status" value="1"/>
</dbReference>
<keyword evidence="7 9" id="KW-0100">Branched-chain amino acid biosynthesis</keyword>
<dbReference type="Pfam" id="PF00205">
    <property type="entry name" value="TPP_enzyme_M"/>
    <property type="match status" value="1"/>
</dbReference>
<gene>
    <name evidence="13" type="primary">ilvB</name>
    <name evidence="13" type="ORF">J0B03_11290</name>
</gene>
<dbReference type="FunFam" id="3.40.50.970:FF:000007">
    <property type="entry name" value="Acetolactate synthase"/>
    <property type="match status" value="1"/>
</dbReference>
<dbReference type="GO" id="GO:0050660">
    <property type="term" value="F:flavin adenine dinucleotide binding"/>
    <property type="evidence" value="ECO:0007669"/>
    <property type="project" value="InterPro"/>
</dbReference>
<keyword evidence="9" id="KW-0479">Metal-binding</keyword>
<keyword evidence="9 13" id="KW-0808">Transferase</keyword>
<dbReference type="GO" id="GO:0009099">
    <property type="term" value="P:L-valine biosynthetic process"/>
    <property type="evidence" value="ECO:0007669"/>
    <property type="project" value="TreeGrafter"/>
</dbReference>
<evidence type="ECO:0000259" key="11">
    <source>
        <dbReference type="Pfam" id="PF02775"/>
    </source>
</evidence>
<dbReference type="SUPFAM" id="SSF52518">
    <property type="entry name" value="Thiamin diphosphate-binding fold (THDP-binding)"/>
    <property type="match status" value="2"/>
</dbReference>
<keyword evidence="14" id="KW-1185">Reference proteome</keyword>
<keyword evidence="9" id="KW-0460">Magnesium</keyword>
<comment type="pathway">
    <text evidence="2 9">Amino-acid biosynthesis; L-valine biosynthesis; L-valine from pyruvate: step 1/4.</text>
</comment>
<evidence type="ECO:0000313" key="13">
    <source>
        <dbReference type="EMBL" id="QSX08357.1"/>
    </source>
</evidence>
<evidence type="ECO:0000259" key="10">
    <source>
        <dbReference type="Pfam" id="PF00205"/>
    </source>
</evidence>
<dbReference type="KEGG" id="alka:J0B03_11290"/>
<dbReference type="Proteomes" id="UP000663499">
    <property type="component" value="Chromosome"/>
</dbReference>
<evidence type="ECO:0000256" key="3">
    <source>
        <dbReference type="ARBA" id="ARBA00007812"/>
    </source>
</evidence>
<dbReference type="InterPro" id="IPR012846">
    <property type="entry name" value="Acetolactate_synth_lsu"/>
</dbReference>
<dbReference type="InterPro" id="IPR045229">
    <property type="entry name" value="TPP_enz"/>
</dbReference>
<dbReference type="GO" id="GO:0000287">
    <property type="term" value="F:magnesium ion binding"/>
    <property type="evidence" value="ECO:0007669"/>
    <property type="project" value="UniProtKB-UniRule"/>
</dbReference>
<evidence type="ECO:0000256" key="9">
    <source>
        <dbReference type="RuleBase" id="RU003591"/>
    </source>
</evidence>
<protein>
    <recommendedName>
        <fullName evidence="4 9">Acetolactate synthase</fullName>
        <ecNumber evidence="4 9">2.2.1.6</ecNumber>
    </recommendedName>
</protein>
<proteinExistence type="inferred from homology"/>
<sequence length="542" mass="58939">MKASDAIVKCLEMEGTDVIFGYPGAAVIDIYESLQVSPIKHVLVRNEQSVVHYASGYARETGKVGVCIVTSGPGATNTITGIATAYMDSIPVVVITGQVNTNLIGTDAFQEADMKGATQPFTKHNYLVQDATQLPKILKEAFFIANTGRKGPVLVDIPKDMQEQKIAFDYKDKVDIIGYKPTVKGHAGQIKRAIQRIKAAKRPVIYAGGGILSSGAKEGILIFAEKTGIPVINSLMGVGGFPQDHPLYAGIVGSHGYAYSNEIIGKTDLLITIGARMSNRSTTGFYKLNPEIEFIHVDIDPAEIGKNRGYTLPIVGDAKVVLRSLIEKAEQMDFTAWIDEIQELKDHHAPASQESAPNGYIHPVDIIRYLSDNTEEDACLVADVGQNQIWSALNYQLRKDRKFLTSGGLGTMAYSLPAAIGVKIANPDRQVICVIGDGGIQMCIGELAVAREQNAGVKIILLNNGKLGLVREMQQDIFGKGHTAAIDLNYQVQFPKIAEAYSMNGFEVSSFDEFQKVLDQVLKNDEPCLIQCNIHPDTRTLP</sequence>
<feature type="domain" description="Thiamine pyrophosphate enzyme central" evidence="10">
    <location>
        <begin position="190"/>
        <end position="325"/>
    </location>
</feature>
<dbReference type="GO" id="GO:0003984">
    <property type="term" value="F:acetolactate synthase activity"/>
    <property type="evidence" value="ECO:0007669"/>
    <property type="project" value="UniProtKB-EC"/>
</dbReference>
<keyword evidence="6 9" id="KW-0786">Thiamine pyrophosphate</keyword>
<dbReference type="InterPro" id="IPR012000">
    <property type="entry name" value="Thiamin_PyroP_enz_cen_dom"/>
</dbReference>
<dbReference type="Gene3D" id="3.40.50.970">
    <property type="match status" value="2"/>
</dbReference>
<reference evidence="13" key="1">
    <citation type="submission" date="2021-03" db="EMBL/GenBank/DDBJ databases">
        <title>Alkalibacter marinus sp. nov., isolated from tidal flat sediment.</title>
        <authorList>
            <person name="Namirimu T."/>
            <person name="Yang J.-A."/>
            <person name="Yang S.-H."/>
            <person name="Kim Y.-J."/>
            <person name="Kwon K.K."/>
        </authorList>
    </citation>
    <scope>NUCLEOTIDE SEQUENCE</scope>
    <source>
        <strain evidence="13">ES005</strain>
    </source>
</reference>
<evidence type="ECO:0000256" key="4">
    <source>
        <dbReference type="ARBA" id="ARBA00013145"/>
    </source>
</evidence>
<comment type="catalytic activity">
    <reaction evidence="8 9">
        <text>2 pyruvate + H(+) = (2S)-2-acetolactate + CO2</text>
        <dbReference type="Rhea" id="RHEA:25249"/>
        <dbReference type="ChEBI" id="CHEBI:15361"/>
        <dbReference type="ChEBI" id="CHEBI:15378"/>
        <dbReference type="ChEBI" id="CHEBI:16526"/>
        <dbReference type="ChEBI" id="CHEBI:58476"/>
        <dbReference type="EC" id="2.2.1.6"/>
    </reaction>
</comment>
<comment type="cofactor">
    <cofactor evidence="9">
        <name>thiamine diphosphate</name>
        <dbReference type="ChEBI" id="CHEBI:58937"/>
    </cofactor>
    <text evidence="9">Binds 1 thiamine pyrophosphate per subunit.</text>
</comment>
<dbReference type="InterPro" id="IPR011766">
    <property type="entry name" value="TPP_enzyme_TPP-bd"/>
</dbReference>